<keyword evidence="2" id="KW-1185">Reference proteome</keyword>
<organism evidence="1 2">
    <name type="scientific">Strigomonas culicis</name>
    <dbReference type="NCBI Taxonomy" id="28005"/>
    <lineage>
        <taxon>Eukaryota</taxon>
        <taxon>Discoba</taxon>
        <taxon>Euglenozoa</taxon>
        <taxon>Kinetoplastea</taxon>
        <taxon>Metakinetoplastina</taxon>
        <taxon>Trypanosomatida</taxon>
        <taxon>Trypanosomatidae</taxon>
        <taxon>Strigomonadinae</taxon>
        <taxon>Strigomonas</taxon>
    </lineage>
</organism>
<dbReference type="AlphaFoldDB" id="S9TAW7"/>
<dbReference type="EMBL" id="ATMH01012585">
    <property type="protein sequence ID" value="EPY15107.1"/>
    <property type="molecule type" value="Genomic_DNA"/>
</dbReference>
<dbReference type="Proteomes" id="UP000015354">
    <property type="component" value="Unassembled WGS sequence"/>
</dbReference>
<protein>
    <submittedName>
        <fullName evidence="1">Uncharacterized protein</fullName>
    </submittedName>
</protein>
<comment type="caution">
    <text evidence="1">The sequence shown here is derived from an EMBL/GenBank/DDBJ whole genome shotgun (WGS) entry which is preliminary data.</text>
</comment>
<proteinExistence type="predicted"/>
<evidence type="ECO:0000313" key="2">
    <source>
        <dbReference type="Proteomes" id="UP000015354"/>
    </source>
</evidence>
<accession>S9TAW7</accession>
<sequence length="195" mass="22309">MLGGLIAMTAAAEYTGKNGLKEMSQKDRMTLVAYVIREFLKTRSLKHSHETPVFPFVNNPRNFNAVEKGMVDVHTGAMTQYETNEKTKKSKYKYTKEAKVFTFSRVQMLLACCFYGTAAIPISSSDTFEVLSASMFALYLNAFATDRDRTWSLADFLKSLDPTWTVENPRTKKLLSSIYGDPKEVNFQHLYFFKR</sequence>
<evidence type="ECO:0000313" key="1">
    <source>
        <dbReference type="EMBL" id="EPY15107.1"/>
    </source>
</evidence>
<reference evidence="1 2" key="1">
    <citation type="journal article" date="2013" name="PLoS ONE">
        <title>Predicting the Proteins of Angomonas deanei, Strigomonas culicis and Their Respective Endosymbionts Reveals New Aspects of the Trypanosomatidae Family.</title>
        <authorList>
            <person name="Motta M.C."/>
            <person name="Martins A.C."/>
            <person name="de Souza S.S."/>
            <person name="Catta-Preta C.M."/>
            <person name="Silva R."/>
            <person name="Klein C.C."/>
            <person name="de Almeida L.G."/>
            <person name="de Lima Cunha O."/>
            <person name="Ciapina L.P."/>
            <person name="Brocchi M."/>
            <person name="Colabardini A.C."/>
            <person name="de Araujo Lima B."/>
            <person name="Machado C.R."/>
            <person name="de Almeida Soares C.M."/>
            <person name="Probst C.M."/>
            <person name="de Menezes C.B."/>
            <person name="Thompson C.E."/>
            <person name="Bartholomeu D.C."/>
            <person name="Gradia D.F."/>
            <person name="Pavoni D.P."/>
            <person name="Grisard E.C."/>
            <person name="Fantinatti-Garboggini F."/>
            <person name="Marchini F.K."/>
            <person name="Rodrigues-Luiz G.F."/>
            <person name="Wagner G."/>
            <person name="Goldman G.H."/>
            <person name="Fietto J.L."/>
            <person name="Elias M.C."/>
            <person name="Goldman M.H."/>
            <person name="Sagot M.F."/>
            <person name="Pereira M."/>
            <person name="Stoco P.H."/>
            <person name="de Mendonca-Neto R.P."/>
            <person name="Teixeira S.M."/>
            <person name="Maciel T.E."/>
            <person name="de Oliveira Mendes T.A."/>
            <person name="Urmenyi T.P."/>
            <person name="de Souza W."/>
            <person name="Schenkman S."/>
            <person name="de Vasconcelos A.T."/>
        </authorList>
    </citation>
    <scope>NUCLEOTIDE SEQUENCE [LARGE SCALE GENOMIC DNA]</scope>
</reference>
<name>S9TAW7_9TRYP</name>
<gene>
    <name evidence="1" type="ORF">STCU_12343</name>
</gene>